<dbReference type="EMBL" id="MELI01000068">
    <property type="protein sequence ID" value="OFW33419.1"/>
    <property type="molecule type" value="Genomic_DNA"/>
</dbReference>
<dbReference type="AlphaFoldDB" id="A0A1F2UKA9"/>
<comment type="caution">
    <text evidence="2">The sequence shown here is derived from an EMBL/GenBank/DDBJ whole genome shotgun (WGS) entry which is preliminary data.</text>
</comment>
<feature type="domain" description="4Fe-4S ferredoxin-type" evidence="1">
    <location>
        <begin position="1"/>
        <end position="26"/>
    </location>
</feature>
<sequence length="87" mass="9383">ISDELCDGAGFCIGTCPEGALTIVERETEAFSEEAVHEHTAAVKVDPVTQHCNWCGAADTERPLLPTRHQGQSVWVCVKCLPPLIHG</sequence>
<dbReference type="Proteomes" id="UP000178086">
    <property type="component" value="Unassembled WGS sequence"/>
</dbReference>
<evidence type="ECO:0000313" key="2">
    <source>
        <dbReference type="EMBL" id="OFW33419.1"/>
    </source>
</evidence>
<evidence type="ECO:0000259" key="1">
    <source>
        <dbReference type="PROSITE" id="PS51379"/>
    </source>
</evidence>
<protein>
    <submittedName>
        <fullName evidence="2">Ferredoxin</fullName>
    </submittedName>
</protein>
<accession>A0A1F2UKA9</accession>
<evidence type="ECO:0000313" key="3">
    <source>
        <dbReference type="Proteomes" id="UP000178086"/>
    </source>
</evidence>
<proteinExistence type="predicted"/>
<dbReference type="PROSITE" id="PS51379">
    <property type="entry name" value="4FE4S_FER_2"/>
    <property type="match status" value="1"/>
</dbReference>
<dbReference type="SUPFAM" id="SSF54862">
    <property type="entry name" value="4Fe-4S ferredoxins"/>
    <property type="match status" value="1"/>
</dbReference>
<feature type="non-terminal residue" evidence="2">
    <location>
        <position position="1"/>
    </location>
</feature>
<name>A0A1F2UKA9_9ACTN</name>
<reference evidence="2 3" key="1">
    <citation type="journal article" date="2016" name="Nat. Commun.">
        <title>Thousands of microbial genomes shed light on interconnected biogeochemical processes in an aquifer system.</title>
        <authorList>
            <person name="Anantharaman K."/>
            <person name="Brown C.T."/>
            <person name="Hug L.A."/>
            <person name="Sharon I."/>
            <person name="Castelle C.J."/>
            <person name="Probst A.J."/>
            <person name="Thomas B.C."/>
            <person name="Singh A."/>
            <person name="Wilkins M.J."/>
            <person name="Karaoz U."/>
            <person name="Brodie E.L."/>
            <person name="Williams K.H."/>
            <person name="Hubbard S.S."/>
            <person name="Banfield J.F."/>
        </authorList>
    </citation>
    <scope>NUCLEOTIDE SEQUENCE [LARGE SCALE GENOMIC DNA]</scope>
</reference>
<dbReference type="InterPro" id="IPR017896">
    <property type="entry name" value="4Fe4S_Fe-S-bd"/>
</dbReference>
<gene>
    <name evidence="2" type="ORF">A2074_01540</name>
</gene>
<organism evidence="2 3">
    <name type="scientific">Candidatus Aquicultor primus</name>
    <dbReference type="NCBI Taxonomy" id="1797195"/>
    <lineage>
        <taxon>Bacteria</taxon>
        <taxon>Bacillati</taxon>
        <taxon>Actinomycetota</taxon>
        <taxon>Candidatus Aquicultoria</taxon>
        <taxon>Candidatus Aquicultorales</taxon>
        <taxon>Candidatus Aquicultoraceae</taxon>
        <taxon>Candidatus Aquicultor</taxon>
    </lineage>
</organism>